<dbReference type="Gene3D" id="3.40.50.1820">
    <property type="entry name" value="alpha/beta hydrolase"/>
    <property type="match status" value="1"/>
</dbReference>
<name>A0A5C3M050_9AGAR</name>
<dbReference type="PANTHER" id="PTHR11802:SF452">
    <property type="entry name" value="CARBOXYPEPTIDASE"/>
    <property type="match status" value="1"/>
</dbReference>
<dbReference type="EMBL" id="ML213602">
    <property type="protein sequence ID" value="TFK38819.1"/>
    <property type="molecule type" value="Genomic_DNA"/>
</dbReference>
<comment type="similarity">
    <text evidence="1">Belongs to the peptidase S10 family.</text>
</comment>
<dbReference type="GO" id="GO:0004185">
    <property type="term" value="F:serine-type carboxypeptidase activity"/>
    <property type="evidence" value="ECO:0007669"/>
    <property type="project" value="InterPro"/>
</dbReference>
<keyword evidence="7" id="KW-1185">Reference proteome</keyword>
<dbReference type="PRINTS" id="PR00724">
    <property type="entry name" value="CRBOXYPTASEC"/>
</dbReference>
<dbReference type="STRING" id="68775.A0A5C3M050"/>
<evidence type="ECO:0000313" key="6">
    <source>
        <dbReference type="EMBL" id="TFK38819.1"/>
    </source>
</evidence>
<proteinExistence type="inferred from homology"/>
<dbReference type="InterPro" id="IPR001563">
    <property type="entry name" value="Peptidase_S10"/>
</dbReference>
<dbReference type="Proteomes" id="UP000308652">
    <property type="component" value="Unassembled WGS sequence"/>
</dbReference>
<keyword evidence="2" id="KW-0121">Carboxypeptidase</keyword>
<dbReference type="InterPro" id="IPR029058">
    <property type="entry name" value="AB_hydrolase_fold"/>
</dbReference>
<keyword evidence="5" id="KW-0325">Glycoprotein</keyword>
<dbReference type="AlphaFoldDB" id="A0A5C3M050"/>
<dbReference type="Pfam" id="PF00450">
    <property type="entry name" value="Peptidase_S10"/>
    <property type="match status" value="1"/>
</dbReference>
<dbReference type="SUPFAM" id="SSF53474">
    <property type="entry name" value="alpha/beta-Hydrolases"/>
    <property type="match status" value="1"/>
</dbReference>
<dbReference type="GO" id="GO:0006508">
    <property type="term" value="P:proteolysis"/>
    <property type="evidence" value="ECO:0007669"/>
    <property type="project" value="UniProtKB-KW"/>
</dbReference>
<dbReference type="GO" id="GO:0000324">
    <property type="term" value="C:fungal-type vacuole"/>
    <property type="evidence" value="ECO:0007669"/>
    <property type="project" value="TreeGrafter"/>
</dbReference>
<evidence type="ECO:0000256" key="5">
    <source>
        <dbReference type="ARBA" id="ARBA00023180"/>
    </source>
</evidence>
<protein>
    <submittedName>
        <fullName evidence="6">Alpha/beta-hydrolase</fullName>
    </submittedName>
</protein>
<keyword evidence="3" id="KW-0645">Protease</keyword>
<dbReference type="Gene3D" id="1.10.287.410">
    <property type="match status" value="1"/>
</dbReference>
<accession>A0A5C3M050</accession>
<gene>
    <name evidence="6" type="ORF">BDQ12DRAFT_605429</name>
</gene>
<evidence type="ECO:0000256" key="2">
    <source>
        <dbReference type="ARBA" id="ARBA00022645"/>
    </source>
</evidence>
<dbReference type="OrthoDB" id="443318at2759"/>
<keyword evidence="4 6" id="KW-0378">Hydrolase</keyword>
<evidence type="ECO:0000256" key="3">
    <source>
        <dbReference type="ARBA" id="ARBA00022670"/>
    </source>
</evidence>
<evidence type="ECO:0000256" key="4">
    <source>
        <dbReference type="ARBA" id="ARBA00022801"/>
    </source>
</evidence>
<evidence type="ECO:0000313" key="7">
    <source>
        <dbReference type="Proteomes" id="UP000308652"/>
    </source>
</evidence>
<organism evidence="6 7">
    <name type="scientific">Crucibulum laeve</name>
    <dbReference type="NCBI Taxonomy" id="68775"/>
    <lineage>
        <taxon>Eukaryota</taxon>
        <taxon>Fungi</taxon>
        <taxon>Dikarya</taxon>
        <taxon>Basidiomycota</taxon>
        <taxon>Agaricomycotina</taxon>
        <taxon>Agaricomycetes</taxon>
        <taxon>Agaricomycetidae</taxon>
        <taxon>Agaricales</taxon>
        <taxon>Agaricineae</taxon>
        <taxon>Nidulariaceae</taxon>
        <taxon>Crucibulum</taxon>
    </lineage>
</organism>
<sequence>MLLVISVVITGGIYLVISFHLRSSAQPSLDQFYSNITSLTGACTGVNNGSISHAGHIGLKGDTPEKPKRSFFWYFEAENNAKDAPVILSTGGGPGTSGLMNALSGQSPCIISENGTEPNPNRWTEHLNMIFLDHPIGAGYSYGTRVNNSHDAALDVYDFLQKFFRIYPHLSRNKFILAGGSYGGIYIPNTASVIHRENNAIAAGTGLPGTIPINLESMMVSNPFTDPLAHFSWLLQYRCVEKNVYNSSTCTELYSVLPTCLESIRIAYAIPSIENRVEARSLCSKRLGTASTHGTVLEDVRRHCDDPSNVEVCHPLFSWMGKFFNNAGTKQALGIPPHVNFTALSPEVFQEFAGDMIQQHQLLYEPLLKDGIRLLHYVGAQDANCAWPGVFSFLKSLRSPYQKQFLETPDLPSPSLPNVTFRVVGGGAGNMTFALVADAGHFVVKDQPVLVKSIVEHWVFNQSFFEDMA</sequence>
<reference evidence="6 7" key="1">
    <citation type="journal article" date="2019" name="Nat. Ecol. Evol.">
        <title>Megaphylogeny resolves global patterns of mushroom evolution.</title>
        <authorList>
            <person name="Varga T."/>
            <person name="Krizsan K."/>
            <person name="Foldi C."/>
            <person name="Dima B."/>
            <person name="Sanchez-Garcia M."/>
            <person name="Sanchez-Ramirez S."/>
            <person name="Szollosi G.J."/>
            <person name="Szarkandi J.G."/>
            <person name="Papp V."/>
            <person name="Albert L."/>
            <person name="Andreopoulos W."/>
            <person name="Angelini C."/>
            <person name="Antonin V."/>
            <person name="Barry K.W."/>
            <person name="Bougher N.L."/>
            <person name="Buchanan P."/>
            <person name="Buyck B."/>
            <person name="Bense V."/>
            <person name="Catcheside P."/>
            <person name="Chovatia M."/>
            <person name="Cooper J."/>
            <person name="Damon W."/>
            <person name="Desjardin D."/>
            <person name="Finy P."/>
            <person name="Geml J."/>
            <person name="Haridas S."/>
            <person name="Hughes K."/>
            <person name="Justo A."/>
            <person name="Karasinski D."/>
            <person name="Kautmanova I."/>
            <person name="Kiss B."/>
            <person name="Kocsube S."/>
            <person name="Kotiranta H."/>
            <person name="LaButti K.M."/>
            <person name="Lechner B.E."/>
            <person name="Liimatainen K."/>
            <person name="Lipzen A."/>
            <person name="Lukacs Z."/>
            <person name="Mihaltcheva S."/>
            <person name="Morgado L.N."/>
            <person name="Niskanen T."/>
            <person name="Noordeloos M.E."/>
            <person name="Ohm R.A."/>
            <person name="Ortiz-Santana B."/>
            <person name="Ovrebo C."/>
            <person name="Racz N."/>
            <person name="Riley R."/>
            <person name="Savchenko A."/>
            <person name="Shiryaev A."/>
            <person name="Soop K."/>
            <person name="Spirin V."/>
            <person name="Szebenyi C."/>
            <person name="Tomsovsky M."/>
            <person name="Tulloss R.E."/>
            <person name="Uehling J."/>
            <person name="Grigoriev I.V."/>
            <person name="Vagvolgyi C."/>
            <person name="Papp T."/>
            <person name="Martin F.M."/>
            <person name="Miettinen O."/>
            <person name="Hibbett D.S."/>
            <person name="Nagy L.G."/>
        </authorList>
    </citation>
    <scope>NUCLEOTIDE SEQUENCE [LARGE SCALE GENOMIC DNA]</scope>
    <source>
        <strain evidence="6 7">CBS 166.37</strain>
    </source>
</reference>
<dbReference type="PANTHER" id="PTHR11802">
    <property type="entry name" value="SERINE PROTEASE FAMILY S10 SERINE CARBOXYPEPTIDASE"/>
    <property type="match status" value="1"/>
</dbReference>
<evidence type="ECO:0000256" key="1">
    <source>
        <dbReference type="ARBA" id="ARBA00009431"/>
    </source>
</evidence>